<evidence type="ECO:0000313" key="3">
    <source>
        <dbReference type="EMBL" id="MCW1042955.1"/>
    </source>
</evidence>
<dbReference type="Proteomes" id="UP000284046">
    <property type="component" value="Unassembled WGS sequence"/>
</dbReference>
<evidence type="ECO:0000256" key="2">
    <source>
        <dbReference type="ARBA" id="ARBA00022649"/>
    </source>
</evidence>
<proteinExistence type="inferred from homology"/>
<evidence type="ECO:0000313" key="5">
    <source>
        <dbReference type="Proteomes" id="UP000284046"/>
    </source>
</evidence>
<dbReference type="EMBL" id="JAPAHU010000030">
    <property type="protein sequence ID" value="MCW1042955.1"/>
    <property type="molecule type" value="Genomic_DNA"/>
</dbReference>
<comment type="similarity">
    <text evidence="1">Belongs to the PemK/MazF family.</text>
</comment>
<dbReference type="Pfam" id="PF02452">
    <property type="entry name" value="PemK_toxin"/>
    <property type="match status" value="1"/>
</dbReference>
<keyword evidence="6" id="KW-1185">Reference proteome</keyword>
<dbReference type="InterPro" id="IPR003477">
    <property type="entry name" value="PemK-like"/>
</dbReference>
<evidence type="ECO:0000313" key="4">
    <source>
        <dbReference type="EMBL" id="RGT61755.1"/>
    </source>
</evidence>
<organism evidence="4 5">
    <name type="scientific">Streptococcus anginosus</name>
    <dbReference type="NCBI Taxonomy" id="1328"/>
    <lineage>
        <taxon>Bacteria</taxon>
        <taxon>Bacillati</taxon>
        <taxon>Bacillota</taxon>
        <taxon>Bacilli</taxon>
        <taxon>Lactobacillales</taxon>
        <taxon>Streptococcaceae</taxon>
        <taxon>Streptococcus</taxon>
        <taxon>Streptococcus anginosus group</taxon>
    </lineage>
</organism>
<dbReference type="EMBL" id="QRWZ01000003">
    <property type="protein sequence ID" value="RGT61755.1"/>
    <property type="molecule type" value="Genomic_DNA"/>
</dbReference>
<dbReference type="RefSeq" id="WP_101800867.1">
    <property type="nucleotide sequence ID" value="NZ_CP118046.1"/>
</dbReference>
<name>A0A412PP74_STRAP</name>
<dbReference type="Gene3D" id="2.30.30.110">
    <property type="match status" value="1"/>
</dbReference>
<reference evidence="4 5" key="1">
    <citation type="submission" date="2018-08" db="EMBL/GenBank/DDBJ databases">
        <title>A genome reference for cultivated species of the human gut microbiota.</title>
        <authorList>
            <person name="Zou Y."/>
            <person name="Xue W."/>
            <person name="Luo G."/>
        </authorList>
    </citation>
    <scope>NUCLEOTIDE SEQUENCE [LARGE SCALE GENOMIC DNA]</scope>
    <source>
        <strain evidence="4 5">AF18-38</strain>
    </source>
</reference>
<dbReference type="SUPFAM" id="SSF50118">
    <property type="entry name" value="Cell growth inhibitor/plasmid maintenance toxic component"/>
    <property type="match status" value="1"/>
</dbReference>
<sequence length="190" mass="22217">MDRQEDLELLSASSSRLLELIKRNPQYHKSLGMGQSFSNYVNQLERDIKQYRRRYKKYLPGTIVYVHFGMNFGEEFSKTHFAITLSKNDHKKKRTITVVPLTSKSGKDKLKLDFNFSRELFHMTHQVAVENSKKVDQTLLDEINSALPSRIEPTTILLSFLPLIKRNRSPFVHLILYLLPQKKSYISKSI</sequence>
<comment type="caution">
    <text evidence="4">The sequence shown here is derived from an EMBL/GenBank/DDBJ whole genome shotgun (WGS) entry which is preliminary data.</text>
</comment>
<dbReference type="GO" id="GO:0003677">
    <property type="term" value="F:DNA binding"/>
    <property type="evidence" value="ECO:0007669"/>
    <property type="project" value="InterPro"/>
</dbReference>
<evidence type="ECO:0000313" key="6">
    <source>
        <dbReference type="Proteomes" id="UP001526076"/>
    </source>
</evidence>
<dbReference type="AlphaFoldDB" id="A0A412PP74"/>
<gene>
    <name evidence="4" type="ORF">DWX18_03765</name>
    <name evidence="3" type="ORF">OJ597_11200</name>
</gene>
<protein>
    <submittedName>
        <fullName evidence="3">Type II toxin-antitoxin system PemK/MazF family toxin</fullName>
    </submittedName>
</protein>
<evidence type="ECO:0000256" key="1">
    <source>
        <dbReference type="ARBA" id="ARBA00007521"/>
    </source>
</evidence>
<reference evidence="3 6" key="2">
    <citation type="submission" date="2022-10" db="EMBL/GenBank/DDBJ databases">
        <title>Comparative genomic study of S. anginosus.</title>
        <authorList>
            <person name="Prasad A."/>
            <person name="Ene A."/>
            <person name="Jablonska S."/>
            <person name="Du J."/>
            <person name="Wolfe A.J."/>
            <person name="Putonti C."/>
        </authorList>
    </citation>
    <scope>NUCLEOTIDE SEQUENCE [LARGE SCALE GENOMIC DNA]</scope>
    <source>
        <strain evidence="3 6">UMB9231</strain>
    </source>
</reference>
<dbReference type="InterPro" id="IPR011067">
    <property type="entry name" value="Plasmid_toxin/cell-grow_inhib"/>
</dbReference>
<accession>A0A412PP74</accession>
<keyword evidence="2" id="KW-1277">Toxin-antitoxin system</keyword>
<dbReference type="Proteomes" id="UP001526076">
    <property type="component" value="Unassembled WGS sequence"/>
</dbReference>